<dbReference type="InterPro" id="IPR001995">
    <property type="entry name" value="Peptidase_A2_cat"/>
</dbReference>
<protein>
    <submittedName>
        <fullName evidence="3">Aste57867_8964 protein</fullName>
    </submittedName>
</protein>
<organism evidence="3 4">
    <name type="scientific">Aphanomyces stellatus</name>
    <dbReference type="NCBI Taxonomy" id="120398"/>
    <lineage>
        <taxon>Eukaryota</taxon>
        <taxon>Sar</taxon>
        <taxon>Stramenopiles</taxon>
        <taxon>Oomycota</taxon>
        <taxon>Saprolegniomycetes</taxon>
        <taxon>Saprolegniales</taxon>
        <taxon>Verrucalvaceae</taxon>
        <taxon>Aphanomyces</taxon>
    </lineage>
</organism>
<evidence type="ECO:0000313" key="3">
    <source>
        <dbReference type="EMBL" id="VFT85848.1"/>
    </source>
</evidence>
<evidence type="ECO:0000259" key="1">
    <source>
        <dbReference type="PROSITE" id="PS50175"/>
    </source>
</evidence>
<proteinExistence type="predicted"/>
<dbReference type="EMBL" id="VJMH01005120">
    <property type="protein sequence ID" value="KAF0700503.1"/>
    <property type="molecule type" value="Genomic_DNA"/>
</dbReference>
<keyword evidence="4" id="KW-1185">Reference proteome</keyword>
<name>A0A485KLK4_9STRA</name>
<sequence>MQRVSLLPSDSSDAVLLDTGADTSVVNYSLVYALRASGGITRRPVIVSNHSWANQYLFVTVWYLTSLSAWVVDDALAGPGLIISWPVMETLGYSLDDIFVRARNRQAEWDLDSPAAVIASVACVPAHPVPPLSAVPLSCASPRPHELTSVDSQPLTQPGTLHWSSLDLSGGYDHVPLAASAPYFTLSDDDIEMDEGEDVNVASPNGLKRPRRC</sequence>
<feature type="domain" description="Peptidase A2" evidence="1">
    <location>
        <begin position="13"/>
        <end position="27"/>
    </location>
</feature>
<reference evidence="2" key="2">
    <citation type="submission" date="2019-06" db="EMBL/GenBank/DDBJ databases">
        <title>Genomics analysis of Aphanomyces spp. identifies a new class of oomycete effector associated with host adaptation.</title>
        <authorList>
            <person name="Gaulin E."/>
        </authorList>
    </citation>
    <scope>NUCLEOTIDE SEQUENCE</scope>
    <source>
        <strain evidence="2">CBS 578.67</strain>
    </source>
</reference>
<evidence type="ECO:0000313" key="2">
    <source>
        <dbReference type="EMBL" id="KAF0700503.1"/>
    </source>
</evidence>
<dbReference type="GO" id="GO:0004190">
    <property type="term" value="F:aspartic-type endopeptidase activity"/>
    <property type="evidence" value="ECO:0007669"/>
    <property type="project" value="InterPro"/>
</dbReference>
<dbReference type="AlphaFoldDB" id="A0A485KLK4"/>
<dbReference type="OrthoDB" id="125255at2759"/>
<dbReference type="EMBL" id="CAADRA010005141">
    <property type="protein sequence ID" value="VFT85848.1"/>
    <property type="molecule type" value="Genomic_DNA"/>
</dbReference>
<dbReference type="PROSITE" id="PS50175">
    <property type="entry name" value="ASP_PROT_RETROV"/>
    <property type="match status" value="1"/>
</dbReference>
<reference evidence="3 4" key="1">
    <citation type="submission" date="2019-03" db="EMBL/GenBank/DDBJ databases">
        <authorList>
            <person name="Gaulin E."/>
            <person name="Dumas B."/>
        </authorList>
    </citation>
    <scope>NUCLEOTIDE SEQUENCE [LARGE SCALE GENOMIC DNA]</scope>
    <source>
        <strain evidence="3">CBS 568.67</strain>
    </source>
</reference>
<dbReference type="GO" id="GO:0006508">
    <property type="term" value="P:proteolysis"/>
    <property type="evidence" value="ECO:0007669"/>
    <property type="project" value="InterPro"/>
</dbReference>
<gene>
    <name evidence="3" type="primary">Aste57867_8964</name>
    <name evidence="2" type="ORF">As57867_008929</name>
    <name evidence="3" type="ORF">ASTE57867_8964</name>
</gene>
<accession>A0A485KLK4</accession>
<dbReference type="Proteomes" id="UP000332933">
    <property type="component" value="Unassembled WGS sequence"/>
</dbReference>
<evidence type="ECO:0000313" key="4">
    <source>
        <dbReference type="Proteomes" id="UP000332933"/>
    </source>
</evidence>